<keyword evidence="2" id="KW-0238">DNA-binding</keyword>
<dbReference type="RefSeq" id="WP_382422945.1">
    <property type="nucleotide sequence ID" value="NZ_JBHSCW010000007.1"/>
</dbReference>
<dbReference type="EMBL" id="JBHSCW010000007">
    <property type="protein sequence ID" value="MFC4352593.1"/>
    <property type="molecule type" value="Genomic_DNA"/>
</dbReference>
<dbReference type="Gene3D" id="1.10.10.10">
    <property type="entry name" value="Winged helix-like DNA-binding domain superfamily/Winged helix DNA-binding domain"/>
    <property type="match status" value="1"/>
</dbReference>
<accession>A0ABV8UP60</accession>
<proteinExistence type="predicted"/>
<protein>
    <submittedName>
        <fullName evidence="5">GntR family transcriptional regulator</fullName>
    </submittedName>
</protein>
<keyword evidence="6" id="KW-1185">Reference proteome</keyword>
<dbReference type="Pfam" id="PF07729">
    <property type="entry name" value="FCD"/>
    <property type="match status" value="1"/>
</dbReference>
<dbReference type="CDD" id="cd07377">
    <property type="entry name" value="WHTH_GntR"/>
    <property type="match status" value="1"/>
</dbReference>
<dbReference type="Gene3D" id="1.20.120.530">
    <property type="entry name" value="GntR ligand-binding domain-like"/>
    <property type="match status" value="1"/>
</dbReference>
<name>A0ABV8UP60_9PROT</name>
<dbReference type="InterPro" id="IPR036388">
    <property type="entry name" value="WH-like_DNA-bd_sf"/>
</dbReference>
<evidence type="ECO:0000256" key="2">
    <source>
        <dbReference type="ARBA" id="ARBA00023125"/>
    </source>
</evidence>
<comment type="caution">
    <text evidence="5">The sequence shown here is derived from an EMBL/GenBank/DDBJ whole genome shotgun (WGS) entry which is preliminary data.</text>
</comment>
<dbReference type="PROSITE" id="PS50949">
    <property type="entry name" value="HTH_GNTR"/>
    <property type="match status" value="1"/>
</dbReference>
<keyword evidence="3" id="KW-0804">Transcription</keyword>
<evidence type="ECO:0000313" key="5">
    <source>
        <dbReference type="EMBL" id="MFC4352593.1"/>
    </source>
</evidence>
<dbReference type="InterPro" id="IPR036390">
    <property type="entry name" value="WH_DNA-bd_sf"/>
</dbReference>
<keyword evidence="1" id="KW-0805">Transcription regulation</keyword>
<evidence type="ECO:0000259" key="4">
    <source>
        <dbReference type="PROSITE" id="PS50949"/>
    </source>
</evidence>
<reference evidence="6" key="1">
    <citation type="journal article" date="2019" name="Int. J. Syst. Evol. Microbiol.">
        <title>The Global Catalogue of Microorganisms (GCM) 10K type strain sequencing project: providing services to taxonomists for standard genome sequencing and annotation.</title>
        <authorList>
            <consortium name="The Broad Institute Genomics Platform"/>
            <consortium name="The Broad Institute Genome Sequencing Center for Infectious Disease"/>
            <person name="Wu L."/>
            <person name="Ma J."/>
        </authorList>
    </citation>
    <scope>NUCLEOTIDE SEQUENCE [LARGE SCALE GENOMIC DNA]</scope>
    <source>
        <strain evidence="6">CECT 8472</strain>
    </source>
</reference>
<dbReference type="Pfam" id="PF00392">
    <property type="entry name" value="GntR"/>
    <property type="match status" value="1"/>
</dbReference>
<dbReference type="SUPFAM" id="SSF48008">
    <property type="entry name" value="GntR ligand-binding domain-like"/>
    <property type="match status" value="1"/>
</dbReference>
<evidence type="ECO:0000313" key="6">
    <source>
        <dbReference type="Proteomes" id="UP001595799"/>
    </source>
</evidence>
<sequence>MVLPQRENGITFREIARSDLVGQVAGQLYAAITEGRLKPGARVVEAAVAREMGVSRAPVREAARLLEQRGLLVASPGRGFTVRCPTVGELDDIYGLRINLETYAANLVIERAEEADLARLTQQLERLRATAAEGDVARTVEEDLRFHLLICELSGNRRLLRVFTDLADEIRLIIALIEQIFDDPQRLADAHIPLLDALQARDKERIAREMDWHIGVAWEQLRRRYDDAGQTAAGDEVTDAGA</sequence>
<dbReference type="InterPro" id="IPR011711">
    <property type="entry name" value="GntR_C"/>
</dbReference>
<gene>
    <name evidence="5" type="ORF">ACFOW6_13660</name>
</gene>
<dbReference type="PANTHER" id="PTHR43537">
    <property type="entry name" value="TRANSCRIPTIONAL REGULATOR, GNTR FAMILY"/>
    <property type="match status" value="1"/>
</dbReference>
<dbReference type="SUPFAM" id="SSF46785">
    <property type="entry name" value="Winged helix' DNA-binding domain"/>
    <property type="match status" value="1"/>
</dbReference>
<evidence type="ECO:0000256" key="3">
    <source>
        <dbReference type="ARBA" id="ARBA00023163"/>
    </source>
</evidence>
<feature type="domain" description="HTH gntR-type" evidence="4">
    <location>
        <begin position="18"/>
        <end position="85"/>
    </location>
</feature>
<evidence type="ECO:0000256" key="1">
    <source>
        <dbReference type="ARBA" id="ARBA00023015"/>
    </source>
</evidence>
<dbReference type="PANTHER" id="PTHR43537:SF5">
    <property type="entry name" value="UXU OPERON TRANSCRIPTIONAL REGULATOR"/>
    <property type="match status" value="1"/>
</dbReference>
<dbReference type="Proteomes" id="UP001595799">
    <property type="component" value="Unassembled WGS sequence"/>
</dbReference>
<dbReference type="SMART" id="SM00895">
    <property type="entry name" value="FCD"/>
    <property type="match status" value="1"/>
</dbReference>
<dbReference type="InterPro" id="IPR008920">
    <property type="entry name" value="TF_FadR/GntR_C"/>
</dbReference>
<dbReference type="InterPro" id="IPR000524">
    <property type="entry name" value="Tscrpt_reg_HTH_GntR"/>
</dbReference>
<dbReference type="SMART" id="SM00345">
    <property type="entry name" value="HTH_GNTR"/>
    <property type="match status" value="1"/>
</dbReference>
<organism evidence="5 6">
    <name type="scientific">Fodinicurvata halophila</name>
    <dbReference type="NCBI Taxonomy" id="1419723"/>
    <lineage>
        <taxon>Bacteria</taxon>
        <taxon>Pseudomonadati</taxon>
        <taxon>Pseudomonadota</taxon>
        <taxon>Alphaproteobacteria</taxon>
        <taxon>Rhodospirillales</taxon>
        <taxon>Rhodovibrionaceae</taxon>
        <taxon>Fodinicurvata</taxon>
    </lineage>
</organism>